<evidence type="ECO:0000313" key="1">
    <source>
        <dbReference type="EMBL" id="OIQ71398.1"/>
    </source>
</evidence>
<dbReference type="AlphaFoldDB" id="A0A1J5PIS1"/>
<accession>A0A1J5PIS1</accession>
<comment type="caution">
    <text evidence="1">The sequence shown here is derived from an EMBL/GenBank/DDBJ whole genome shotgun (WGS) entry which is preliminary data.</text>
</comment>
<proteinExistence type="predicted"/>
<organism evidence="1">
    <name type="scientific">mine drainage metagenome</name>
    <dbReference type="NCBI Taxonomy" id="410659"/>
    <lineage>
        <taxon>unclassified sequences</taxon>
        <taxon>metagenomes</taxon>
        <taxon>ecological metagenomes</taxon>
    </lineage>
</organism>
<gene>
    <name evidence="1" type="ORF">GALL_469820</name>
</gene>
<dbReference type="EMBL" id="MLJW01003745">
    <property type="protein sequence ID" value="OIQ71398.1"/>
    <property type="molecule type" value="Genomic_DNA"/>
</dbReference>
<name>A0A1J5PIS1_9ZZZZ</name>
<reference evidence="1" key="1">
    <citation type="submission" date="2016-10" db="EMBL/GenBank/DDBJ databases">
        <title>Sequence of Gallionella enrichment culture.</title>
        <authorList>
            <person name="Poehlein A."/>
            <person name="Muehling M."/>
            <person name="Daniel R."/>
        </authorList>
    </citation>
    <scope>NUCLEOTIDE SEQUENCE</scope>
</reference>
<sequence length="172" mass="19384">MLSADGVCVQWISRGLVTLAPASLLLRVGQRLRPANAEESTWPIPFQTWHISSARTVLTRKLRAAETLLWTLRRRLGCANPAEAAGSLPLTSLVQCLEFAVLCGMVDLICRADTTLRRRHEVYRKRCESRRKQTCGPSRSLAESIAIIVQRYCRKAPMPYGHRNDARRDPVC</sequence>
<protein>
    <submittedName>
        <fullName evidence="1">Uncharacterized protein</fullName>
    </submittedName>
</protein>